<feature type="domain" description="DDE Tnp4" evidence="3">
    <location>
        <begin position="127"/>
        <end position="270"/>
    </location>
</feature>
<keyword evidence="2" id="KW-0479">Metal-binding</keyword>
<organism evidence="4 5">
    <name type="scientific">Saccharopolyspora oryzae</name>
    <dbReference type="NCBI Taxonomy" id="2997343"/>
    <lineage>
        <taxon>Bacteria</taxon>
        <taxon>Bacillati</taxon>
        <taxon>Actinomycetota</taxon>
        <taxon>Actinomycetes</taxon>
        <taxon>Pseudonocardiales</taxon>
        <taxon>Pseudonocardiaceae</taxon>
        <taxon>Saccharopolyspora</taxon>
    </lineage>
</organism>
<keyword evidence="5" id="KW-1185">Reference proteome</keyword>
<evidence type="ECO:0000256" key="1">
    <source>
        <dbReference type="ARBA" id="ARBA00001968"/>
    </source>
</evidence>
<sequence length="278" mass="30802">MITYRAILDVPRDLALYLAGLLAAQRRELGTRKGRRALTPFGQAVLGLRWFRDNINIARLARDHGISSATAYRYLDEVTEVLSAQRPDLHEALRQAKDDGWTYVIGDGKIFSCDRVNEKILSVKGTEIDRWHSGKTRGQGGNIQALTQPDGFPIWVSDVEPGSVHDITAADKHVLGALHWAASQLDLPTLADAGYQGTGAGIHTPVKRSKKHPGSPLDIDNQTYNLLLRSLRALGERGFALLVGRWRTLRRLTTSPRKIGHIVQAALVLTHHEHGRLT</sequence>
<protein>
    <submittedName>
        <fullName evidence="4">IS5/IS1182 family transposase</fullName>
    </submittedName>
</protein>
<dbReference type="InterPro" id="IPR027806">
    <property type="entry name" value="HARBI1_dom"/>
</dbReference>
<accession>A0ABT4UYD4</accession>
<evidence type="ECO:0000313" key="4">
    <source>
        <dbReference type="EMBL" id="MDA3626206.1"/>
    </source>
</evidence>
<reference evidence="4 5" key="1">
    <citation type="submission" date="2022-11" db="EMBL/GenBank/DDBJ databases">
        <title>Draft genome sequence of Saccharopolyspora sp. WRP15-2 isolated from rhizosphere soils of wild rice in Thailand.</title>
        <authorList>
            <person name="Duangmal K."/>
            <person name="Kammanee S."/>
            <person name="Muangham S."/>
        </authorList>
    </citation>
    <scope>NUCLEOTIDE SEQUENCE [LARGE SCALE GENOMIC DNA]</scope>
    <source>
        <strain evidence="4 5">WRP15-2</strain>
    </source>
</reference>
<proteinExistence type="predicted"/>
<gene>
    <name evidence="4" type="ORF">OU415_12225</name>
</gene>
<comment type="cofactor">
    <cofactor evidence="1">
        <name>a divalent metal cation</name>
        <dbReference type="ChEBI" id="CHEBI:60240"/>
    </cofactor>
</comment>
<name>A0ABT4UYD4_9PSEU</name>
<comment type="caution">
    <text evidence="4">The sequence shown here is derived from an EMBL/GenBank/DDBJ whole genome shotgun (WGS) entry which is preliminary data.</text>
</comment>
<dbReference type="RefSeq" id="WP_270948911.1">
    <property type="nucleotide sequence ID" value="NZ_JAQGLA010000014.1"/>
</dbReference>
<dbReference type="EMBL" id="JAQGLA010000014">
    <property type="protein sequence ID" value="MDA3626206.1"/>
    <property type="molecule type" value="Genomic_DNA"/>
</dbReference>
<dbReference type="Pfam" id="PF13359">
    <property type="entry name" value="DDE_Tnp_4"/>
    <property type="match status" value="1"/>
</dbReference>
<dbReference type="Proteomes" id="UP001210380">
    <property type="component" value="Unassembled WGS sequence"/>
</dbReference>
<evidence type="ECO:0000256" key="2">
    <source>
        <dbReference type="ARBA" id="ARBA00022723"/>
    </source>
</evidence>
<evidence type="ECO:0000313" key="5">
    <source>
        <dbReference type="Proteomes" id="UP001210380"/>
    </source>
</evidence>
<evidence type="ECO:0000259" key="3">
    <source>
        <dbReference type="Pfam" id="PF13359"/>
    </source>
</evidence>